<evidence type="ECO:0000256" key="5">
    <source>
        <dbReference type="ARBA" id="ARBA00022691"/>
    </source>
</evidence>
<dbReference type="PANTHER" id="PTHR43619:SF2">
    <property type="entry name" value="S-ADENOSYL-L-METHIONINE-DEPENDENT METHYLTRANSFERASES SUPERFAMILY PROTEIN"/>
    <property type="match status" value="1"/>
</dbReference>
<accession>A0ABW7X9Z9</accession>
<dbReference type="Gene3D" id="3.40.50.150">
    <property type="entry name" value="Vaccinia Virus protein VP39"/>
    <property type="match status" value="1"/>
</dbReference>
<dbReference type="RefSeq" id="WP_357402826.1">
    <property type="nucleotide sequence ID" value="NZ_JBEYCD010000003.1"/>
</dbReference>
<evidence type="ECO:0000256" key="1">
    <source>
        <dbReference type="ARBA" id="ARBA00003907"/>
    </source>
</evidence>
<comment type="caution">
    <text evidence="7">The sequence shown here is derived from an EMBL/GenBank/DDBJ whole genome shotgun (WGS) entry which is preliminary data.</text>
</comment>
<keyword evidence="8" id="KW-1185">Reference proteome</keyword>
<proteinExistence type="inferred from homology"/>
<keyword evidence="3 6" id="KW-0489">Methyltransferase</keyword>
<comment type="function">
    <text evidence="1 6">Exhibits S-adenosyl-L-methionine-dependent methyltransferase activity.</text>
</comment>
<reference evidence="7 8" key="1">
    <citation type="submission" date="2024-10" db="EMBL/GenBank/DDBJ databases">
        <title>The Natural Products Discovery Center: Release of the First 8490 Sequenced Strains for Exploring Actinobacteria Biosynthetic Diversity.</title>
        <authorList>
            <person name="Kalkreuter E."/>
            <person name="Kautsar S.A."/>
            <person name="Yang D."/>
            <person name="Bader C.D."/>
            <person name="Teijaro C.N."/>
            <person name="Fluegel L."/>
            <person name="Davis C.M."/>
            <person name="Simpson J.R."/>
            <person name="Lauterbach L."/>
            <person name="Steele A.D."/>
            <person name="Gui C."/>
            <person name="Meng S."/>
            <person name="Li G."/>
            <person name="Viehrig K."/>
            <person name="Ye F."/>
            <person name="Su P."/>
            <person name="Kiefer A.F."/>
            <person name="Nichols A."/>
            <person name="Cepeda A.J."/>
            <person name="Yan W."/>
            <person name="Fan B."/>
            <person name="Jiang Y."/>
            <person name="Adhikari A."/>
            <person name="Zheng C.-J."/>
            <person name="Schuster L."/>
            <person name="Cowan T.M."/>
            <person name="Smanski M.J."/>
            <person name="Chevrette M.G."/>
            <person name="De Carvalho L.P.S."/>
            <person name="Shen B."/>
        </authorList>
    </citation>
    <scope>NUCLEOTIDE SEQUENCE [LARGE SCALE GENOMIC DNA]</scope>
    <source>
        <strain evidence="7 8">NPDC019275</strain>
    </source>
</reference>
<organism evidence="7 8">
    <name type="scientific">Nocardia xishanensis</name>
    <dbReference type="NCBI Taxonomy" id="238964"/>
    <lineage>
        <taxon>Bacteria</taxon>
        <taxon>Bacillati</taxon>
        <taxon>Actinomycetota</taxon>
        <taxon>Actinomycetes</taxon>
        <taxon>Mycobacteriales</taxon>
        <taxon>Nocardiaceae</taxon>
        <taxon>Nocardia</taxon>
    </lineage>
</organism>
<name>A0ABW7X9Z9_9NOCA</name>
<comment type="similarity">
    <text evidence="2 6">Belongs to the UPF0677 family.</text>
</comment>
<dbReference type="Pfam" id="PF04072">
    <property type="entry name" value="LCM"/>
    <property type="match status" value="1"/>
</dbReference>
<dbReference type="Proteomes" id="UP001611415">
    <property type="component" value="Unassembled WGS sequence"/>
</dbReference>
<evidence type="ECO:0000313" key="8">
    <source>
        <dbReference type="Proteomes" id="UP001611415"/>
    </source>
</evidence>
<evidence type="ECO:0000256" key="3">
    <source>
        <dbReference type="ARBA" id="ARBA00022603"/>
    </source>
</evidence>
<evidence type="ECO:0000256" key="4">
    <source>
        <dbReference type="ARBA" id="ARBA00022679"/>
    </source>
</evidence>
<dbReference type="InterPro" id="IPR011610">
    <property type="entry name" value="SAM_mthyl_Trfase_ML2640-like"/>
</dbReference>
<dbReference type="GO" id="GO:0032259">
    <property type="term" value="P:methylation"/>
    <property type="evidence" value="ECO:0007669"/>
    <property type="project" value="UniProtKB-KW"/>
</dbReference>
<dbReference type="EC" id="2.1.1.-" evidence="6"/>
<dbReference type="SUPFAM" id="SSF53335">
    <property type="entry name" value="S-adenosyl-L-methionine-dependent methyltransferases"/>
    <property type="match status" value="1"/>
</dbReference>
<dbReference type="InterPro" id="IPR029063">
    <property type="entry name" value="SAM-dependent_MTases_sf"/>
</dbReference>
<dbReference type="GO" id="GO:0008168">
    <property type="term" value="F:methyltransferase activity"/>
    <property type="evidence" value="ECO:0007669"/>
    <property type="project" value="UniProtKB-KW"/>
</dbReference>
<dbReference type="PANTHER" id="PTHR43619">
    <property type="entry name" value="S-ADENOSYL-L-METHIONINE-DEPENDENT METHYLTRANSFERASE YKTD-RELATED"/>
    <property type="match status" value="1"/>
</dbReference>
<keyword evidence="5 6" id="KW-0949">S-adenosyl-L-methionine</keyword>
<dbReference type="NCBIfam" id="TIGR00027">
    <property type="entry name" value="mthyl_TIGR00027"/>
    <property type="match status" value="1"/>
</dbReference>
<evidence type="ECO:0000256" key="2">
    <source>
        <dbReference type="ARBA" id="ARBA00008138"/>
    </source>
</evidence>
<evidence type="ECO:0000313" key="7">
    <source>
        <dbReference type="EMBL" id="MFI2477963.1"/>
    </source>
</evidence>
<keyword evidence="4" id="KW-0808">Transferase</keyword>
<evidence type="ECO:0000256" key="6">
    <source>
        <dbReference type="RuleBase" id="RU362030"/>
    </source>
</evidence>
<dbReference type="InterPro" id="IPR007213">
    <property type="entry name" value="Ppm1/Ppm2/Tcmp"/>
</dbReference>
<dbReference type="EMBL" id="JBIRYO010000031">
    <property type="protein sequence ID" value="MFI2477963.1"/>
    <property type="molecule type" value="Genomic_DNA"/>
</dbReference>
<gene>
    <name evidence="7" type="ORF">ACH49W_31760</name>
</gene>
<sequence>MRTDGDSWDIVTSVGLTALGVATFRALETIDPEPMIHDDYAAWFVEAAGEPHFLRMLDDPASAGAVARFGRFMGVRTKFFDEFFAAAWQRGVRQAVILASGLDARAYRLDWPVGTVVFEIDQPRVLEFKDQVLADHGAVARADRRALAVDLRDDWPAALTAADFDPGQPAAWSAEGLLPFLPGSAHDALFERIDALSAPGSRVATDDFGRGLDQRHFDMEEKFFGSNPFGNLNVRDLWYDDARADPGDWLSRHGWSVDRATPFDLAAHYGRPITDLPADLPAELLDRMRQARYVSAEKYR</sequence>
<protein>
    <recommendedName>
        <fullName evidence="6">S-adenosyl-L-methionine-dependent methyltransferase</fullName>
        <ecNumber evidence="6">2.1.1.-</ecNumber>
    </recommendedName>
</protein>